<keyword evidence="3" id="KW-0812">Transmembrane</keyword>
<dbReference type="AlphaFoldDB" id="A0A2U8E4X2"/>
<gene>
    <name evidence="4" type="ORF">CKA38_12155</name>
</gene>
<feature type="compositionally biased region" description="Basic and acidic residues" evidence="2">
    <location>
        <begin position="359"/>
        <end position="375"/>
    </location>
</feature>
<feature type="coiled-coil region" evidence="1">
    <location>
        <begin position="211"/>
        <end position="245"/>
    </location>
</feature>
<feature type="region of interest" description="Disordered" evidence="2">
    <location>
        <begin position="357"/>
        <end position="384"/>
    </location>
</feature>
<feature type="transmembrane region" description="Helical" evidence="3">
    <location>
        <begin position="27"/>
        <end position="47"/>
    </location>
</feature>
<keyword evidence="3" id="KW-0472">Membrane</keyword>
<accession>A0A2U8E4X2</accession>
<proteinExistence type="predicted"/>
<evidence type="ECO:0000313" key="4">
    <source>
        <dbReference type="EMBL" id="AWI09901.1"/>
    </source>
</evidence>
<keyword evidence="3" id="KW-1133">Transmembrane helix</keyword>
<dbReference type="KEGG" id="elut:CKA38_12155"/>
<organism evidence="4 5">
    <name type="scientific">Ereboglobus luteus</name>
    <dbReference type="NCBI Taxonomy" id="1796921"/>
    <lineage>
        <taxon>Bacteria</taxon>
        <taxon>Pseudomonadati</taxon>
        <taxon>Verrucomicrobiota</taxon>
        <taxon>Opitutia</taxon>
        <taxon>Opitutales</taxon>
        <taxon>Opitutaceae</taxon>
        <taxon>Ereboglobus</taxon>
    </lineage>
</organism>
<reference evidence="4 5" key="1">
    <citation type="journal article" date="2018" name="Syst. Appl. Microbiol.">
        <title>Ereboglobus luteus gen. nov. sp. nov. from cockroach guts, and new insights into the oxygen relationship of the genera Opitutus and Didymococcus (Verrucomicrobia: Opitutaceae).</title>
        <authorList>
            <person name="Tegtmeier D."/>
            <person name="Belitz A."/>
            <person name="Radek R."/>
            <person name="Heimerl T."/>
            <person name="Brune A."/>
        </authorList>
    </citation>
    <scope>NUCLEOTIDE SEQUENCE [LARGE SCALE GENOMIC DNA]</scope>
    <source>
        <strain evidence="4 5">Ho45</strain>
    </source>
</reference>
<feature type="transmembrane region" description="Helical" evidence="3">
    <location>
        <begin position="130"/>
        <end position="150"/>
    </location>
</feature>
<keyword evidence="5" id="KW-1185">Reference proteome</keyword>
<protein>
    <submittedName>
        <fullName evidence="4">Uncharacterized protein</fullName>
    </submittedName>
</protein>
<feature type="region of interest" description="Disordered" evidence="2">
    <location>
        <begin position="188"/>
        <end position="211"/>
    </location>
</feature>
<name>A0A2U8E4X2_9BACT</name>
<dbReference type="Proteomes" id="UP000244896">
    <property type="component" value="Chromosome"/>
</dbReference>
<keyword evidence="1" id="KW-0175">Coiled coil</keyword>
<dbReference type="EMBL" id="CP023004">
    <property type="protein sequence ID" value="AWI09901.1"/>
    <property type="molecule type" value="Genomic_DNA"/>
</dbReference>
<dbReference type="OrthoDB" id="196759at2"/>
<evidence type="ECO:0000313" key="5">
    <source>
        <dbReference type="Proteomes" id="UP000244896"/>
    </source>
</evidence>
<evidence type="ECO:0000256" key="2">
    <source>
        <dbReference type="SAM" id="MobiDB-lite"/>
    </source>
</evidence>
<dbReference type="RefSeq" id="WP_108825715.1">
    <property type="nucleotide sequence ID" value="NZ_CP023004.1"/>
</dbReference>
<evidence type="ECO:0000256" key="1">
    <source>
        <dbReference type="SAM" id="Coils"/>
    </source>
</evidence>
<evidence type="ECO:0000256" key="3">
    <source>
        <dbReference type="SAM" id="Phobius"/>
    </source>
</evidence>
<sequence length="449" mass="48318">MTDAQTSRAYWLRAISGVRRRVNAVAWMEWFAPGVFACGTLAGLLFYAMRRVRVDATGWIWLALAVAFAIAAVAAWRIARGAFFSRDDARAFLEYQLRINSGLSAAEAGMAKWPRASAFSLRVLRWKPRIVLGWLAAAVVMFAAGFWLPVPAQNIRVVPVEKPPALAQTEEWLKDLAQINAVDPQSLENMESQARELASKPAETQYSHSSLEAADALREQAAQAMQSLSREFESAESTLSSLASAQNSLSETGESLSEEQLKNAAGQLDKALHGLSEGNLTASQELREALQKLDASALRELTAEEAARLAQQLGEAGRAVRLVMGNENDDDSESMAALLAALDGPGGTPMRMRGTGDVSRGRGDAPLEFDQRESDAGGGNLQTVRNDDYSRAALGDKLGVQVGEHTVDPNAAQGPVSAGAMAGSARGGEAVWVNKLTPAEREALKEFYK</sequence>
<feature type="transmembrane region" description="Helical" evidence="3">
    <location>
        <begin position="59"/>
        <end position="79"/>
    </location>
</feature>